<keyword evidence="2" id="KW-1185">Reference proteome</keyword>
<proteinExistence type="predicted"/>
<dbReference type="Proteomes" id="UP001055879">
    <property type="component" value="Linkage Group LG04"/>
</dbReference>
<evidence type="ECO:0000313" key="1">
    <source>
        <dbReference type="EMBL" id="KAI3733786.1"/>
    </source>
</evidence>
<reference evidence="1 2" key="2">
    <citation type="journal article" date="2022" name="Mol. Ecol. Resour.">
        <title>The genomes of chicory, endive, great burdock and yacon provide insights into Asteraceae paleo-polyploidization history and plant inulin production.</title>
        <authorList>
            <person name="Fan W."/>
            <person name="Wang S."/>
            <person name="Wang H."/>
            <person name="Wang A."/>
            <person name="Jiang F."/>
            <person name="Liu H."/>
            <person name="Zhao H."/>
            <person name="Xu D."/>
            <person name="Zhang Y."/>
        </authorList>
    </citation>
    <scope>NUCLEOTIDE SEQUENCE [LARGE SCALE GENOMIC DNA]</scope>
    <source>
        <strain evidence="2">cv. Niubang</strain>
    </source>
</reference>
<dbReference type="EMBL" id="CM042050">
    <property type="protein sequence ID" value="KAI3733786.1"/>
    <property type="molecule type" value="Genomic_DNA"/>
</dbReference>
<accession>A0ACB9CHL9</accession>
<protein>
    <submittedName>
        <fullName evidence="1">Uncharacterized protein</fullName>
    </submittedName>
</protein>
<sequence>MGDPSTSTATTRHRAPPSQRSEVPPWVLVMINIAYKDCTIHSNGKENKSDRFCIDCLRSFCNKCSSSKHHGHNYIKIRRYVYCEVISRPDFQKHFDCSGIQGYISNSNKVLFLKKRKPQQQRVTEHQNSRDHRCIVCKLSLADSSYCSIQCKVSAMAPELATVENNVSINEGEGDPTLIPSKSKRSRKGIPHRAPLF</sequence>
<comment type="caution">
    <text evidence="1">The sequence shown here is derived from an EMBL/GenBank/DDBJ whole genome shotgun (WGS) entry which is preliminary data.</text>
</comment>
<evidence type="ECO:0000313" key="2">
    <source>
        <dbReference type="Proteomes" id="UP001055879"/>
    </source>
</evidence>
<reference evidence="2" key="1">
    <citation type="journal article" date="2022" name="Mol. Ecol. Resour.">
        <title>The genomes of chicory, endive, great burdock and yacon provide insights into Asteraceae palaeo-polyploidization history and plant inulin production.</title>
        <authorList>
            <person name="Fan W."/>
            <person name="Wang S."/>
            <person name="Wang H."/>
            <person name="Wang A."/>
            <person name="Jiang F."/>
            <person name="Liu H."/>
            <person name="Zhao H."/>
            <person name="Xu D."/>
            <person name="Zhang Y."/>
        </authorList>
    </citation>
    <scope>NUCLEOTIDE SEQUENCE [LARGE SCALE GENOMIC DNA]</scope>
    <source>
        <strain evidence="2">cv. Niubang</strain>
    </source>
</reference>
<organism evidence="1 2">
    <name type="scientific">Arctium lappa</name>
    <name type="common">Greater burdock</name>
    <name type="synonym">Lappa major</name>
    <dbReference type="NCBI Taxonomy" id="4217"/>
    <lineage>
        <taxon>Eukaryota</taxon>
        <taxon>Viridiplantae</taxon>
        <taxon>Streptophyta</taxon>
        <taxon>Embryophyta</taxon>
        <taxon>Tracheophyta</taxon>
        <taxon>Spermatophyta</taxon>
        <taxon>Magnoliopsida</taxon>
        <taxon>eudicotyledons</taxon>
        <taxon>Gunneridae</taxon>
        <taxon>Pentapetalae</taxon>
        <taxon>asterids</taxon>
        <taxon>campanulids</taxon>
        <taxon>Asterales</taxon>
        <taxon>Asteraceae</taxon>
        <taxon>Carduoideae</taxon>
        <taxon>Cardueae</taxon>
        <taxon>Arctiinae</taxon>
        <taxon>Arctium</taxon>
    </lineage>
</organism>
<gene>
    <name evidence="1" type="ORF">L6452_13242</name>
</gene>
<name>A0ACB9CHL9_ARCLA</name>